<organism evidence="2 3">
    <name type="scientific">Chironomus riparius</name>
    <dbReference type="NCBI Taxonomy" id="315576"/>
    <lineage>
        <taxon>Eukaryota</taxon>
        <taxon>Metazoa</taxon>
        <taxon>Ecdysozoa</taxon>
        <taxon>Arthropoda</taxon>
        <taxon>Hexapoda</taxon>
        <taxon>Insecta</taxon>
        <taxon>Pterygota</taxon>
        <taxon>Neoptera</taxon>
        <taxon>Endopterygota</taxon>
        <taxon>Diptera</taxon>
        <taxon>Nematocera</taxon>
        <taxon>Chironomoidea</taxon>
        <taxon>Chironomidae</taxon>
        <taxon>Chironominae</taxon>
        <taxon>Chironomus</taxon>
    </lineage>
</organism>
<dbReference type="EMBL" id="OU895878">
    <property type="protein sequence ID" value="CAG9803711.1"/>
    <property type="molecule type" value="Genomic_DNA"/>
</dbReference>
<reference evidence="2" key="1">
    <citation type="submission" date="2022-01" db="EMBL/GenBank/DDBJ databases">
        <authorList>
            <person name="King R."/>
        </authorList>
    </citation>
    <scope>NUCLEOTIDE SEQUENCE</scope>
</reference>
<dbReference type="CDD" id="cd06554">
    <property type="entry name" value="ASCH_ASC-1_like"/>
    <property type="match status" value="1"/>
</dbReference>
<dbReference type="InterPro" id="IPR039128">
    <property type="entry name" value="TRIP4-like"/>
</dbReference>
<dbReference type="OrthoDB" id="338816at2759"/>
<protein>
    <recommendedName>
        <fullName evidence="1">ASCH domain-containing protein</fullName>
    </recommendedName>
</protein>
<dbReference type="Pfam" id="PF04266">
    <property type="entry name" value="ASCH"/>
    <property type="match status" value="1"/>
</dbReference>
<dbReference type="GO" id="GO:0008270">
    <property type="term" value="F:zinc ion binding"/>
    <property type="evidence" value="ECO:0007669"/>
    <property type="project" value="InterPro"/>
</dbReference>
<dbReference type="AlphaFoldDB" id="A0A9N9RRW2"/>
<evidence type="ECO:0000313" key="3">
    <source>
        <dbReference type="Proteomes" id="UP001153620"/>
    </source>
</evidence>
<dbReference type="PANTHER" id="PTHR12963">
    <property type="entry name" value="THYROID RECEPTOR INTERACTING PROTEIN RELATED"/>
    <property type="match status" value="1"/>
</dbReference>
<dbReference type="SUPFAM" id="SSF88697">
    <property type="entry name" value="PUA domain-like"/>
    <property type="match status" value="1"/>
</dbReference>
<dbReference type="GO" id="GO:0180022">
    <property type="term" value="C:RQC-trigger complex"/>
    <property type="evidence" value="ECO:0007669"/>
    <property type="project" value="InterPro"/>
</dbReference>
<gene>
    <name evidence="2" type="ORF">CHIRRI_LOCUS6607</name>
</gene>
<dbReference type="PANTHER" id="PTHR12963:SF4">
    <property type="entry name" value="ACTIVATING SIGNAL COINTEGRATOR 1"/>
    <property type="match status" value="1"/>
</dbReference>
<dbReference type="Pfam" id="PF23134">
    <property type="entry name" value="TRIP4_3rd"/>
    <property type="match status" value="1"/>
</dbReference>
<dbReference type="InterPro" id="IPR056994">
    <property type="entry name" value="TRI4_N"/>
</dbReference>
<name>A0A9N9RRW2_9DIPT</name>
<dbReference type="Gene3D" id="2.30.130.30">
    <property type="entry name" value="Hypothetical protein"/>
    <property type="match status" value="1"/>
</dbReference>
<dbReference type="InterPro" id="IPR009349">
    <property type="entry name" value="TRIP4/RQT4_C2HC5_Znf"/>
</dbReference>
<dbReference type="GO" id="GO:0005634">
    <property type="term" value="C:nucleus"/>
    <property type="evidence" value="ECO:0007669"/>
    <property type="project" value="InterPro"/>
</dbReference>
<dbReference type="InterPro" id="IPR007374">
    <property type="entry name" value="ASCH_domain"/>
</dbReference>
<dbReference type="Pfam" id="PF06221">
    <property type="entry name" value="zf-C2HC5"/>
    <property type="match status" value="1"/>
</dbReference>
<sequence>MDSWLKEQLTRCLQFEVPEEMIYLILGIDTEEKLRGYCETLLDFTNEKHCIFFNALKLKQFPSNHTKQMVTMNQKSDNDEVRTGAKKKTKYYNFYGKDGKLNDTVMLKGRVKCDCQASKHKLINNCLYCGRIVCEQEGSGNCLCCGNLVCTEEELKVINSQTKKGDQLKKSLMNTKGLESAIAQRDKLLEYDKNSEKRTTVIDDESDYFKANSVWLSDEERKKLKGLEDKLREHKHESRLNKKYNLDFAGRKVTEDVEYPKEIEEQILRQVMDATSNNNFSYGGANPDMLNALPIFDENIGKSFPKLKKAKTGFDGVYNRVQDKEFQEMSDLKSCISMHQPWASLLVAGIKKHEGRSWFTSHRGRLWIASTAKPVNPDEVKELEMFYQTHYKDENINYPTQYPSGVLLGCVNVTECLPQEEYRKAYPDGESESPFVFICENPQELQIRFPIKGMHKIYKLDQNIHSAALKTLMKCQAKA</sequence>
<reference evidence="2" key="2">
    <citation type="submission" date="2022-10" db="EMBL/GenBank/DDBJ databases">
        <authorList>
            <consortium name="ENA_rothamsted_submissions"/>
            <consortium name="culmorum"/>
            <person name="King R."/>
        </authorList>
    </citation>
    <scope>NUCLEOTIDE SEQUENCE</scope>
</reference>
<feature type="domain" description="ASCH" evidence="1">
    <location>
        <begin position="336"/>
        <end position="448"/>
    </location>
</feature>
<dbReference type="Pfam" id="PF23135">
    <property type="entry name" value="TRI4_N"/>
    <property type="match status" value="1"/>
</dbReference>
<dbReference type="SMART" id="SM01022">
    <property type="entry name" value="ASCH"/>
    <property type="match status" value="1"/>
</dbReference>
<dbReference type="FunFam" id="2.30.130.30:FF:000002">
    <property type="entry name" value="Activating signal cointegrator 1"/>
    <property type="match status" value="1"/>
</dbReference>
<dbReference type="InterPro" id="IPR056993">
    <property type="entry name" value="TRIP4_3rd_dom"/>
</dbReference>
<evidence type="ECO:0000313" key="2">
    <source>
        <dbReference type="EMBL" id="CAG9803711.1"/>
    </source>
</evidence>
<evidence type="ECO:0000259" key="1">
    <source>
        <dbReference type="SMART" id="SM01022"/>
    </source>
</evidence>
<proteinExistence type="predicted"/>
<dbReference type="Proteomes" id="UP001153620">
    <property type="component" value="Chromosome 2"/>
</dbReference>
<accession>A0A9N9RRW2</accession>
<keyword evidence="3" id="KW-1185">Reference proteome</keyword>
<dbReference type="InterPro" id="IPR015947">
    <property type="entry name" value="PUA-like_sf"/>
</dbReference>
<dbReference type="GO" id="GO:0072344">
    <property type="term" value="P:rescue of stalled ribosome"/>
    <property type="evidence" value="ECO:0007669"/>
    <property type="project" value="InterPro"/>
</dbReference>